<dbReference type="PRINTS" id="PR01011">
    <property type="entry name" value="GLUTPROXDASE"/>
</dbReference>
<keyword evidence="6 9" id="KW-0575">Peroxidase</keyword>
<name>A0AA36H251_CYLNA</name>
<evidence type="ECO:0000256" key="8">
    <source>
        <dbReference type="ARBA" id="ARBA00054853"/>
    </source>
</evidence>
<dbReference type="InterPro" id="IPR000889">
    <property type="entry name" value="Glutathione_peroxidase"/>
</dbReference>
<evidence type="ECO:0000256" key="1">
    <source>
        <dbReference type="ARBA" id="ARBA00000217"/>
    </source>
</evidence>
<feature type="domain" description="Thioredoxin" evidence="10">
    <location>
        <begin position="74"/>
        <end position="236"/>
    </location>
</feature>
<comment type="catalytic activity">
    <reaction evidence="1">
        <text>2 glutathione + H2O2 = glutathione disulfide + 2 H2O</text>
        <dbReference type="Rhea" id="RHEA:16833"/>
        <dbReference type="ChEBI" id="CHEBI:15377"/>
        <dbReference type="ChEBI" id="CHEBI:16240"/>
        <dbReference type="ChEBI" id="CHEBI:57925"/>
        <dbReference type="ChEBI" id="CHEBI:58297"/>
        <dbReference type="EC" id="1.11.1.9"/>
    </reaction>
</comment>
<evidence type="ECO:0000256" key="7">
    <source>
        <dbReference type="ARBA" id="ARBA00023002"/>
    </source>
</evidence>
<reference evidence="11" key="1">
    <citation type="submission" date="2023-07" db="EMBL/GenBank/DDBJ databases">
        <authorList>
            <consortium name="CYATHOMIX"/>
        </authorList>
    </citation>
    <scope>NUCLEOTIDE SEQUENCE</scope>
    <source>
        <strain evidence="11">N/A</strain>
    </source>
</reference>
<evidence type="ECO:0000313" key="11">
    <source>
        <dbReference type="EMBL" id="CAJ0602680.1"/>
    </source>
</evidence>
<dbReference type="CDD" id="cd00340">
    <property type="entry name" value="GSH_Peroxidase"/>
    <property type="match status" value="1"/>
</dbReference>
<evidence type="ECO:0000259" key="10">
    <source>
        <dbReference type="PROSITE" id="PS51352"/>
    </source>
</evidence>
<comment type="similarity">
    <text evidence="3 9">Belongs to the glutathione peroxidase family.</text>
</comment>
<evidence type="ECO:0000256" key="4">
    <source>
        <dbReference type="ARBA" id="ARBA00012310"/>
    </source>
</evidence>
<dbReference type="EMBL" id="CATQJL010000305">
    <property type="protein sequence ID" value="CAJ0602680.1"/>
    <property type="molecule type" value="Genomic_DNA"/>
</dbReference>
<dbReference type="InterPro" id="IPR036249">
    <property type="entry name" value="Thioredoxin-like_sf"/>
</dbReference>
<comment type="subcellular location">
    <subcellularLocation>
        <location evidence="2">Cytoplasm</location>
    </subcellularLocation>
</comment>
<dbReference type="PROSITE" id="PS51352">
    <property type="entry name" value="THIOREDOXIN_2"/>
    <property type="match status" value="1"/>
</dbReference>
<organism evidence="11 12">
    <name type="scientific">Cylicocyclus nassatus</name>
    <name type="common">Nematode worm</name>
    <dbReference type="NCBI Taxonomy" id="53992"/>
    <lineage>
        <taxon>Eukaryota</taxon>
        <taxon>Metazoa</taxon>
        <taxon>Ecdysozoa</taxon>
        <taxon>Nematoda</taxon>
        <taxon>Chromadorea</taxon>
        <taxon>Rhabditida</taxon>
        <taxon>Rhabditina</taxon>
        <taxon>Rhabditomorpha</taxon>
        <taxon>Strongyloidea</taxon>
        <taxon>Strongylidae</taxon>
        <taxon>Cylicocyclus</taxon>
    </lineage>
</organism>
<comment type="function">
    <text evidence="8">May constitute a glutathione peroxidase-like protective system against oxidative stresses.</text>
</comment>
<sequence>MITVFLLSQLPAIGELFSGPYDGIVARSSPKCCFGHFCAPFRPRLCWRVKFYPTSLSIRMGGKVGKETNSDDGMSAHKTIYDFTVKDADGEDVSLSKYKGNVVIVVNVASQCGFTNNHYTELKQLQDKYYDQGLRIAAFPCNQFAGQEPSCEADIKKFVKETFDYEPDLYAKVNVNGDKADPFWTFLKTEQGGTLIDAIKWNFTKFLINRKGHVVKRFAPTTSPMGMTADIESLLGESS</sequence>
<keyword evidence="12" id="KW-1185">Reference proteome</keyword>
<evidence type="ECO:0000256" key="9">
    <source>
        <dbReference type="RuleBase" id="RU000499"/>
    </source>
</evidence>
<proteinExistence type="inferred from homology"/>
<dbReference type="AlphaFoldDB" id="A0AA36H251"/>
<gene>
    <name evidence="11" type="ORF">CYNAS_LOCUS14663</name>
</gene>
<accession>A0AA36H251</accession>
<dbReference type="Gene3D" id="3.40.30.10">
    <property type="entry name" value="Glutaredoxin"/>
    <property type="match status" value="1"/>
</dbReference>
<comment type="caution">
    <text evidence="11">The sequence shown here is derived from an EMBL/GenBank/DDBJ whole genome shotgun (WGS) entry which is preliminary data.</text>
</comment>
<evidence type="ECO:0000313" key="12">
    <source>
        <dbReference type="Proteomes" id="UP001176961"/>
    </source>
</evidence>
<dbReference type="PROSITE" id="PS00460">
    <property type="entry name" value="GLUTATHIONE_PEROXID_1"/>
    <property type="match status" value="1"/>
</dbReference>
<protein>
    <recommendedName>
        <fullName evidence="4 9">Glutathione peroxidase</fullName>
    </recommendedName>
</protein>
<dbReference type="InterPro" id="IPR013766">
    <property type="entry name" value="Thioredoxin_domain"/>
</dbReference>
<dbReference type="Pfam" id="PF00255">
    <property type="entry name" value="GSHPx"/>
    <property type="match status" value="1"/>
</dbReference>
<dbReference type="InterPro" id="IPR029759">
    <property type="entry name" value="GPX_AS"/>
</dbReference>
<evidence type="ECO:0000256" key="5">
    <source>
        <dbReference type="ARBA" id="ARBA00022490"/>
    </source>
</evidence>
<evidence type="ECO:0000256" key="6">
    <source>
        <dbReference type="ARBA" id="ARBA00022559"/>
    </source>
</evidence>
<dbReference type="GO" id="GO:0004602">
    <property type="term" value="F:glutathione peroxidase activity"/>
    <property type="evidence" value="ECO:0007669"/>
    <property type="project" value="UniProtKB-EC"/>
</dbReference>
<dbReference type="PANTHER" id="PTHR11592:SF134">
    <property type="entry name" value="PHOSPHOLIPID HYDROPEROXIDE GLUTATHIONE PEROXIDASE"/>
    <property type="match status" value="1"/>
</dbReference>
<evidence type="ECO:0000256" key="2">
    <source>
        <dbReference type="ARBA" id="ARBA00004496"/>
    </source>
</evidence>
<dbReference type="FunFam" id="3.40.30.10:FF:000270">
    <property type="entry name" value="Glutathione peroxidase"/>
    <property type="match status" value="1"/>
</dbReference>
<keyword evidence="5" id="KW-0963">Cytoplasm</keyword>
<dbReference type="Proteomes" id="UP001176961">
    <property type="component" value="Unassembled WGS sequence"/>
</dbReference>
<evidence type="ECO:0000256" key="3">
    <source>
        <dbReference type="ARBA" id="ARBA00006926"/>
    </source>
</evidence>
<dbReference type="SUPFAM" id="SSF52833">
    <property type="entry name" value="Thioredoxin-like"/>
    <property type="match status" value="1"/>
</dbReference>
<dbReference type="PANTHER" id="PTHR11592">
    <property type="entry name" value="GLUTATHIONE PEROXIDASE"/>
    <property type="match status" value="1"/>
</dbReference>
<dbReference type="GO" id="GO:0006979">
    <property type="term" value="P:response to oxidative stress"/>
    <property type="evidence" value="ECO:0007669"/>
    <property type="project" value="InterPro"/>
</dbReference>
<keyword evidence="7 9" id="KW-0560">Oxidoreductase</keyword>
<dbReference type="PROSITE" id="PS51355">
    <property type="entry name" value="GLUTATHIONE_PEROXID_3"/>
    <property type="match status" value="1"/>
</dbReference>
<dbReference type="GO" id="GO:0005737">
    <property type="term" value="C:cytoplasm"/>
    <property type="evidence" value="ECO:0007669"/>
    <property type="project" value="UniProtKB-SubCell"/>
</dbReference>